<comment type="subcellular location">
    <subcellularLocation>
        <location evidence="2">Cell envelope</location>
    </subcellularLocation>
</comment>
<protein>
    <recommendedName>
        <fullName evidence="6">Molybdopterin oxidoreductase domain-containing protein</fullName>
    </recommendedName>
</protein>
<dbReference type="InterPro" id="IPR006656">
    <property type="entry name" value="Mopterin_OxRdtase"/>
</dbReference>
<keyword evidence="4" id="KW-0479">Metal-binding</keyword>
<sequence length="94" mass="10368">MIIGSNAAENHPISFKWVTKAMENGAKLISIDPRFTRTSSRADIYAPLRSGTDIALMGGIINYVLQNGLYNKDYIVDHTNASFLVNPDFGFEDG</sequence>
<evidence type="ECO:0000256" key="1">
    <source>
        <dbReference type="ARBA" id="ARBA00001966"/>
    </source>
</evidence>
<dbReference type="GO" id="GO:0009055">
    <property type="term" value="F:electron transfer activity"/>
    <property type="evidence" value="ECO:0007669"/>
    <property type="project" value="TreeGrafter"/>
</dbReference>
<organism evidence="7">
    <name type="scientific">marine sediment metagenome</name>
    <dbReference type="NCBI Taxonomy" id="412755"/>
    <lineage>
        <taxon>unclassified sequences</taxon>
        <taxon>metagenomes</taxon>
        <taxon>ecological metagenomes</taxon>
    </lineage>
</organism>
<dbReference type="GO" id="GO:0051539">
    <property type="term" value="F:4 iron, 4 sulfur cluster binding"/>
    <property type="evidence" value="ECO:0007669"/>
    <property type="project" value="UniProtKB-KW"/>
</dbReference>
<dbReference type="Pfam" id="PF00384">
    <property type="entry name" value="Molybdopterin"/>
    <property type="match status" value="1"/>
</dbReference>
<keyword evidence="5" id="KW-0560">Oxidoreductase</keyword>
<comment type="cofactor">
    <cofactor evidence="1">
        <name>[4Fe-4S] cluster</name>
        <dbReference type="ChEBI" id="CHEBI:49883"/>
    </cofactor>
</comment>
<evidence type="ECO:0000313" key="7">
    <source>
        <dbReference type="EMBL" id="GAG26679.1"/>
    </source>
</evidence>
<feature type="non-terminal residue" evidence="7">
    <location>
        <position position="94"/>
    </location>
</feature>
<evidence type="ECO:0000256" key="4">
    <source>
        <dbReference type="ARBA" id="ARBA00022485"/>
    </source>
</evidence>
<evidence type="ECO:0000256" key="5">
    <source>
        <dbReference type="ARBA" id="ARBA00023002"/>
    </source>
</evidence>
<dbReference type="GO" id="GO:0016491">
    <property type="term" value="F:oxidoreductase activity"/>
    <property type="evidence" value="ECO:0007669"/>
    <property type="project" value="UniProtKB-KW"/>
</dbReference>
<dbReference type="PANTHER" id="PTHR43598:SF1">
    <property type="entry name" value="FORMATE DEHYDROGENASE-O MAJOR SUBUNIT"/>
    <property type="match status" value="1"/>
</dbReference>
<proteinExistence type="inferred from homology"/>
<gene>
    <name evidence="7" type="ORF">S01H1_55650</name>
</gene>
<reference evidence="7" key="1">
    <citation type="journal article" date="2014" name="Front. Microbiol.">
        <title>High frequency of phylogenetically diverse reductive dehalogenase-homologous genes in deep subseafloor sedimentary metagenomes.</title>
        <authorList>
            <person name="Kawai M."/>
            <person name="Futagami T."/>
            <person name="Toyoda A."/>
            <person name="Takaki Y."/>
            <person name="Nishi S."/>
            <person name="Hori S."/>
            <person name="Arai W."/>
            <person name="Tsubouchi T."/>
            <person name="Morono Y."/>
            <person name="Uchiyama I."/>
            <person name="Ito T."/>
            <person name="Fujiyama A."/>
            <person name="Inagaki F."/>
            <person name="Takami H."/>
        </authorList>
    </citation>
    <scope>NUCLEOTIDE SEQUENCE</scope>
    <source>
        <strain evidence="7">Expedition CK06-06</strain>
    </source>
</reference>
<dbReference type="EMBL" id="BARS01036187">
    <property type="protein sequence ID" value="GAG26679.1"/>
    <property type="molecule type" value="Genomic_DNA"/>
</dbReference>
<comment type="caution">
    <text evidence="7">The sequence shown here is derived from an EMBL/GenBank/DDBJ whole genome shotgun (WGS) entry which is preliminary data.</text>
</comment>
<dbReference type="GO" id="GO:0030313">
    <property type="term" value="C:cell envelope"/>
    <property type="evidence" value="ECO:0007669"/>
    <property type="project" value="UniProtKB-SubCell"/>
</dbReference>
<dbReference type="AlphaFoldDB" id="X0W6X9"/>
<dbReference type="Gene3D" id="3.40.228.10">
    <property type="entry name" value="Dimethylsulfoxide Reductase, domain 2"/>
    <property type="match status" value="1"/>
</dbReference>
<dbReference type="GO" id="GO:0030151">
    <property type="term" value="F:molybdenum ion binding"/>
    <property type="evidence" value="ECO:0007669"/>
    <property type="project" value="TreeGrafter"/>
</dbReference>
<evidence type="ECO:0000259" key="6">
    <source>
        <dbReference type="Pfam" id="PF00384"/>
    </source>
</evidence>
<accession>X0W6X9</accession>
<comment type="similarity">
    <text evidence="3">Belongs to the prokaryotic molybdopterin-containing oxidoreductase family.</text>
</comment>
<feature type="domain" description="Molybdopterin oxidoreductase" evidence="6">
    <location>
        <begin position="2"/>
        <end position="76"/>
    </location>
</feature>
<keyword evidence="4" id="KW-0408">Iron</keyword>
<dbReference type="PANTHER" id="PTHR43598">
    <property type="entry name" value="TUNGSTEN-CONTAINING FORMYLMETHANOFURAN DEHYDROGENASE 2 SUBUNIT B"/>
    <property type="match status" value="1"/>
</dbReference>
<evidence type="ECO:0000256" key="3">
    <source>
        <dbReference type="ARBA" id="ARBA00010312"/>
    </source>
</evidence>
<dbReference type="GO" id="GO:0009061">
    <property type="term" value="P:anaerobic respiration"/>
    <property type="evidence" value="ECO:0007669"/>
    <property type="project" value="TreeGrafter"/>
</dbReference>
<name>X0W6X9_9ZZZZ</name>
<keyword evidence="4" id="KW-0004">4Fe-4S</keyword>
<evidence type="ECO:0000256" key="2">
    <source>
        <dbReference type="ARBA" id="ARBA00004196"/>
    </source>
</evidence>
<keyword evidence="4" id="KW-0411">Iron-sulfur</keyword>
<dbReference type="SUPFAM" id="SSF53706">
    <property type="entry name" value="Formate dehydrogenase/DMSO reductase, domains 1-3"/>
    <property type="match status" value="1"/>
</dbReference>